<keyword evidence="1" id="KW-0732">Signal</keyword>
<dbReference type="PANTHER" id="PTHR35339">
    <property type="entry name" value="LINALOOL DEHYDRATASE_ISOMERASE DOMAIN-CONTAINING PROTEIN"/>
    <property type="match status" value="1"/>
</dbReference>
<dbReference type="OrthoDB" id="9813465at2"/>
<feature type="domain" description="DUF2264" evidence="2">
    <location>
        <begin position="42"/>
        <end position="405"/>
    </location>
</feature>
<gene>
    <name evidence="3" type="ORF">EWM63_01995</name>
</gene>
<organism evidence="3 4">
    <name type="scientific">Pseudoduganella lutea</name>
    <dbReference type="NCBI Taxonomy" id="321985"/>
    <lineage>
        <taxon>Bacteria</taxon>
        <taxon>Pseudomonadati</taxon>
        <taxon>Pseudomonadota</taxon>
        <taxon>Betaproteobacteria</taxon>
        <taxon>Burkholderiales</taxon>
        <taxon>Oxalobacteraceae</taxon>
        <taxon>Telluria group</taxon>
        <taxon>Pseudoduganella</taxon>
    </lineage>
</organism>
<keyword evidence="4" id="KW-1185">Reference proteome</keyword>
<dbReference type="InterPro" id="IPR049349">
    <property type="entry name" value="DUF2264_N"/>
</dbReference>
<feature type="signal peptide" evidence="1">
    <location>
        <begin position="1"/>
        <end position="32"/>
    </location>
</feature>
<evidence type="ECO:0000313" key="4">
    <source>
        <dbReference type="Proteomes" id="UP000290637"/>
    </source>
</evidence>
<dbReference type="PIRSF" id="PIRSF014753">
    <property type="entry name" value="UCP014753"/>
    <property type="match status" value="1"/>
</dbReference>
<accession>A0A4P6L5T2</accession>
<dbReference type="InterPro" id="IPR016624">
    <property type="entry name" value="UCP014753"/>
</dbReference>
<feature type="chain" id="PRO_5020395173" evidence="1">
    <location>
        <begin position="33"/>
        <end position="424"/>
    </location>
</feature>
<name>A0A4P6L5T2_9BURK</name>
<evidence type="ECO:0000256" key="1">
    <source>
        <dbReference type="SAM" id="SignalP"/>
    </source>
</evidence>
<dbReference type="KEGG" id="plue:EWM63_01995"/>
<dbReference type="PROSITE" id="PS51318">
    <property type="entry name" value="TAT"/>
    <property type="match status" value="1"/>
</dbReference>
<evidence type="ECO:0000313" key="3">
    <source>
        <dbReference type="EMBL" id="QBE67019.1"/>
    </source>
</evidence>
<dbReference type="Proteomes" id="UP000290637">
    <property type="component" value="Chromosome"/>
</dbReference>
<dbReference type="Pfam" id="PF10022">
    <property type="entry name" value="DUF2264"/>
    <property type="match status" value="1"/>
</dbReference>
<dbReference type="InterPro" id="IPR006311">
    <property type="entry name" value="TAT_signal"/>
</dbReference>
<proteinExistence type="predicted"/>
<evidence type="ECO:0000259" key="2">
    <source>
        <dbReference type="Pfam" id="PF10022"/>
    </source>
</evidence>
<protein>
    <submittedName>
        <fullName evidence="3">DUF2264 domain-containing protein</fullName>
    </submittedName>
</protein>
<dbReference type="AlphaFoldDB" id="A0A4P6L5T2"/>
<dbReference type="EMBL" id="CP035913">
    <property type="protein sequence ID" value="QBE67019.1"/>
    <property type="molecule type" value="Genomic_DNA"/>
</dbReference>
<reference evidence="3 4" key="1">
    <citation type="submission" date="2019-02" db="EMBL/GenBank/DDBJ databases">
        <title>Draft Genome Sequences of Six Type Strains of the Genus Massilia.</title>
        <authorList>
            <person name="Miess H."/>
            <person name="Frediansyhah A."/>
            <person name="Gross H."/>
        </authorList>
    </citation>
    <scope>NUCLEOTIDE SEQUENCE [LARGE SCALE GENOMIC DNA]</scope>
    <source>
        <strain evidence="3 4">DSM 17473</strain>
    </source>
</reference>
<dbReference type="PANTHER" id="PTHR35339:SF3">
    <property type="entry name" value="DUF2264 DOMAIN-CONTAINING PROTEIN"/>
    <property type="match status" value="1"/>
</dbReference>
<sequence>MQDQPPKRRLFLGGLLAGSAALTAGLPLSALAAGTQASPPARQYLVKLLERIAEPVFSAMAEGKLKQTFELELSPTWDGRPKEVAYLECFGRLLSACAPWFALPDDDSAEGRSRKRLRQLALKSLAHAVDPASPDFLLWQGPPQVLVDSAYISSAMLRAPAALWEPLDAATRGRIVEVIKGIRSIESAHTNWLLFASMNEAFLLSVGEKYDPLRLTTGVRKMREWYVGDGWIKDGDTFHFDYYNAFVIYPMLVTVLQTMVRYKASYWGAAPADLLAQATRRMQRYSEHLERYISPTGTYPPIGRSITYRTAAFQPLAFLALHRLLPASLPEGQVRAALEAVHRAIWTPAGNFGKGGFLTIGFAGHQPTLGDWYSNTGSMYIAAESLITLGLPASDSYWTAPALDWTQKKAFANQPFPKDYHVDY</sequence>